<dbReference type="Proteomes" id="UP000202511">
    <property type="component" value="Segment"/>
</dbReference>
<feature type="compositionally biased region" description="Gly residues" evidence="5">
    <location>
        <begin position="88"/>
        <end position="97"/>
    </location>
</feature>
<evidence type="ECO:0000313" key="7">
    <source>
        <dbReference type="EMBL" id="AJF98095.1"/>
    </source>
</evidence>
<evidence type="ECO:0000256" key="2">
    <source>
        <dbReference type="ARBA" id="ARBA00022525"/>
    </source>
</evidence>
<dbReference type="KEGG" id="vg:23463012"/>
<dbReference type="SUPFAM" id="SSF49842">
    <property type="entry name" value="TNF-like"/>
    <property type="match status" value="1"/>
</dbReference>
<evidence type="ECO:0000256" key="1">
    <source>
        <dbReference type="ARBA" id="ARBA00004613"/>
    </source>
</evidence>
<feature type="compositionally biased region" description="Pro residues" evidence="5">
    <location>
        <begin position="74"/>
        <end position="83"/>
    </location>
</feature>
<feature type="compositionally biased region" description="Low complexity" evidence="5">
    <location>
        <begin position="108"/>
        <end position="127"/>
    </location>
</feature>
<dbReference type="InterPro" id="IPR050392">
    <property type="entry name" value="Collagen/C1q_domain"/>
</dbReference>
<feature type="domain" description="C1q" evidence="6">
    <location>
        <begin position="133"/>
        <end position="285"/>
    </location>
</feature>
<feature type="region of interest" description="Disordered" evidence="5">
    <location>
        <begin position="74"/>
        <end position="127"/>
    </location>
</feature>
<keyword evidence="3" id="KW-0732">Signal</keyword>
<keyword evidence="2" id="KW-0964">Secreted</keyword>
<dbReference type="InterPro" id="IPR008160">
    <property type="entry name" value="Collagen"/>
</dbReference>
<comment type="subcellular location">
    <subcellularLocation>
        <location evidence="1">Secreted</location>
    </subcellularLocation>
</comment>
<sequence>MDRDALGSSILEITAESPDKKEKRVNTSLSTASFRRICTCLSAIHIATGGDTMDAHGEAQAPCARCILITVPGPPGPPGPPGAVGPAGAQGGPGPTGTAGPQGPPGQVGPIGSTGAMGAPGDTGPTGPPGVAAIVPMVAFRAVKDTTQTGLGPGTTITITFRQEIYDLVNGTTADNYDPTTSTFTAPADGVYRFEVPNIVLRQSDTNNVILSLVSDSGAPSIERWVAVPDVGTGNDLFAVTLSGDFLLAAGQTVHVELTVVGPGVITIPGSVLPFSFTGALVAQA</sequence>
<dbReference type="RefSeq" id="YP_009120330.1">
    <property type="nucleotide sequence ID" value="NC_026440.1"/>
</dbReference>
<dbReference type="GO" id="GO:0005576">
    <property type="term" value="C:extracellular region"/>
    <property type="evidence" value="ECO:0007669"/>
    <property type="project" value="UniProtKB-SubCell"/>
</dbReference>
<proteinExistence type="predicted"/>
<evidence type="ECO:0000259" key="6">
    <source>
        <dbReference type="PROSITE" id="PS50871"/>
    </source>
</evidence>
<evidence type="ECO:0000313" key="8">
    <source>
        <dbReference type="Proteomes" id="UP000202511"/>
    </source>
</evidence>
<dbReference type="Pfam" id="PF01391">
    <property type="entry name" value="Collagen"/>
    <property type="match status" value="1"/>
</dbReference>
<dbReference type="GeneID" id="23463012"/>
<evidence type="ECO:0000256" key="5">
    <source>
        <dbReference type="SAM" id="MobiDB-lite"/>
    </source>
</evidence>
<evidence type="ECO:0000256" key="4">
    <source>
        <dbReference type="ARBA" id="ARBA00023119"/>
    </source>
</evidence>
<dbReference type="PANTHER" id="PTHR15427:SF52">
    <property type="entry name" value="C1Q DOMAIN-CONTAINING PROTEIN"/>
    <property type="match status" value="1"/>
</dbReference>
<accession>A0A0B5J850</accession>
<dbReference type="PANTHER" id="PTHR15427">
    <property type="entry name" value="EMILIN ELASTIN MICROFIBRIL INTERFACE-LOCATED PROTEIN ELASTIN MICROFIBRIL INTERFACER"/>
    <property type="match status" value="1"/>
</dbReference>
<dbReference type="InterPro" id="IPR008983">
    <property type="entry name" value="Tumour_necrosis_fac-like_dom"/>
</dbReference>
<dbReference type="EMBL" id="KP136319">
    <property type="protein sequence ID" value="AJF98095.1"/>
    <property type="molecule type" value="Genomic_DNA"/>
</dbReference>
<protein>
    <submittedName>
        <fullName evidence="7">Collagen triple helix repeat motif-containing protein</fullName>
    </submittedName>
</protein>
<dbReference type="Gene3D" id="2.60.120.40">
    <property type="match status" value="1"/>
</dbReference>
<evidence type="ECO:0000256" key="3">
    <source>
        <dbReference type="ARBA" id="ARBA00022729"/>
    </source>
</evidence>
<dbReference type="InterPro" id="IPR001073">
    <property type="entry name" value="C1q_dom"/>
</dbReference>
<name>A0A0B5J850_9VIRU</name>
<reference evidence="7 8" key="1">
    <citation type="journal article" date="2015" name="Parasitol. Res.">
        <title>Viruses in close associations with free-living amoebae.</title>
        <authorList>
            <person name="Scheid P."/>
        </authorList>
    </citation>
    <scope>NUCLEOTIDE SEQUENCE [LARGE SCALE GENOMIC DNA]</scope>
    <source>
        <strain evidence="7">KlaHel</strain>
    </source>
</reference>
<organism evidence="7 8">
    <name type="scientific">Pandoravirus inopinatum</name>
    <dbReference type="NCBI Taxonomy" id="1605721"/>
    <lineage>
        <taxon>Viruses</taxon>
        <taxon>Pandoravirus</taxon>
    </lineage>
</organism>
<keyword evidence="4 7" id="KW-0176">Collagen</keyword>
<dbReference type="PROSITE" id="PS50871">
    <property type="entry name" value="C1Q"/>
    <property type="match status" value="1"/>
</dbReference>